<dbReference type="InterPro" id="IPR036388">
    <property type="entry name" value="WH-like_DNA-bd_sf"/>
</dbReference>
<dbReference type="Pfam" id="PF01047">
    <property type="entry name" value="MarR"/>
    <property type="match status" value="1"/>
</dbReference>
<dbReference type="SMART" id="SM00347">
    <property type="entry name" value="HTH_MARR"/>
    <property type="match status" value="1"/>
</dbReference>
<dbReference type="Proteomes" id="UP000010074">
    <property type="component" value="Chromosome"/>
</dbReference>
<dbReference type="PRINTS" id="PR00598">
    <property type="entry name" value="HTHMARR"/>
</dbReference>
<dbReference type="EMBL" id="CP002930">
    <property type="protein sequence ID" value="AFY01225.1"/>
    <property type="molecule type" value="Genomic_DNA"/>
</dbReference>
<protein>
    <submittedName>
        <fullName evidence="2">Transcriptional regulator, MarR family</fullName>
    </submittedName>
</protein>
<gene>
    <name evidence="2" type="ORF">Bdt_1529</name>
</gene>
<evidence type="ECO:0000313" key="2">
    <source>
        <dbReference type="EMBL" id="AFY01225.1"/>
    </source>
</evidence>
<dbReference type="HOGENOM" id="CLU_1727758_0_0_7"/>
<dbReference type="Gene3D" id="1.10.10.10">
    <property type="entry name" value="Winged helix-like DNA-binding domain superfamily/Winged helix DNA-binding domain"/>
    <property type="match status" value="1"/>
</dbReference>
<accession>K7YWX2</accession>
<dbReference type="GO" id="GO:0003700">
    <property type="term" value="F:DNA-binding transcription factor activity"/>
    <property type="evidence" value="ECO:0007669"/>
    <property type="project" value="InterPro"/>
</dbReference>
<evidence type="ECO:0000259" key="1">
    <source>
        <dbReference type="PROSITE" id="PS50995"/>
    </source>
</evidence>
<feature type="domain" description="HTH marR-type" evidence="1">
    <location>
        <begin position="1"/>
        <end position="149"/>
    </location>
</feature>
<dbReference type="InterPro" id="IPR000835">
    <property type="entry name" value="HTH_MarR-typ"/>
</dbReference>
<dbReference type="KEGG" id="bbat:Bdt_1529"/>
<dbReference type="SUPFAM" id="SSF46785">
    <property type="entry name" value="Winged helix' DNA-binding domain"/>
    <property type="match status" value="1"/>
</dbReference>
<dbReference type="PATRIC" id="fig|1069642.3.peg.1511"/>
<sequence length="151" mass="16870">MKQYIRSMKIEKFLNQNPSFQIVVAGNAIFQKVSEGLAGHELGMMDALILVAIFFENDKAARPTQLKEAFGIPKANVSHSIRALEKKKLLKRSIHDSDARGYVLDLTPKGARTAVEVISYFDKLQGRIERKCDAKSLDSFHRTLAALASVH</sequence>
<proteinExistence type="predicted"/>
<dbReference type="OrthoDB" id="8906692at2"/>
<organism evidence="2 3">
    <name type="scientific">Bdellovibrio bacteriovorus str. Tiberius</name>
    <dbReference type="NCBI Taxonomy" id="1069642"/>
    <lineage>
        <taxon>Bacteria</taxon>
        <taxon>Pseudomonadati</taxon>
        <taxon>Bdellovibrionota</taxon>
        <taxon>Bdellovibrionia</taxon>
        <taxon>Bdellovibrionales</taxon>
        <taxon>Pseudobdellovibrionaceae</taxon>
        <taxon>Bdellovibrio</taxon>
    </lineage>
</organism>
<reference evidence="2 3" key="1">
    <citation type="journal article" date="2012" name="BMC Genomics">
        <title>Genome analysis of a simultaneously predatory and prey-independent, novel Bdellovibrio bacteriovorus from the River Tiber, supports in silico predictions of both ancient and recent lateral gene transfer from diverse bacteria.</title>
        <authorList>
            <person name="Hobley L."/>
            <person name="Lerner T.R."/>
            <person name="Williams L.E."/>
            <person name="Lambert C."/>
            <person name="Till R."/>
            <person name="Milner D.S."/>
            <person name="Basford S.M."/>
            <person name="Capeness M.J."/>
            <person name="Fenton A.K."/>
            <person name="Atterbury R.J."/>
            <person name="Harris M.A."/>
            <person name="Sockett R.E."/>
        </authorList>
    </citation>
    <scope>NUCLEOTIDE SEQUENCE [LARGE SCALE GENOMIC DNA]</scope>
    <source>
        <strain evidence="2 3">Tiberius</strain>
    </source>
</reference>
<dbReference type="RefSeq" id="WP_015090683.1">
    <property type="nucleotide sequence ID" value="NC_019567.1"/>
</dbReference>
<dbReference type="InterPro" id="IPR036390">
    <property type="entry name" value="WH_DNA-bd_sf"/>
</dbReference>
<evidence type="ECO:0000313" key="3">
    <source>
        <dbReference type="Proteomes" id="UP000010074"/>
    </source>
</evidence>
<dbReference type="PROSITE" id="PS50995">
    <property type="entry name" value="HTH_MARR_2"/>
    <property type="match status" value="1"/>
</dbReference>
<name>K7YWX2_BDEBC</name>
<dbReference type="AlphaFoldDB" id="K7YWX2"/>